<sequence length="151" mass="16101">MPVGQGVLGPLKSPASQLCPLPWLTLLHSKFVPKFLALAADMGGAQAFVSRLVMRANIAADMMNDKCNIARNTVTGICKMKAPELCTMGINISAISPQHLTISRSILTTNIIMANWSRTMWQGVVNRALRMLASGPFGSHFFAASADVGGS</sequence>
<accession>A0AAD5MTB0</accession>
<keyword evidence="2" id="KW-1185">Reference proteome</keyword>
<protein>
    <submittedName>
        <fullName evidence="1">Uncharacterized protein</fullName>
    </submittedName>
</protein>
<gene>
    <name evidence="1" type="ORF">KIN20_010376</name>
</gene>
<dbReference type="AlphaFoldDB" id="A0AAD5MTB0"/>
<evidence type="ECO:0000313" key="1">
    <source>
        <dbReference type="EMBL" id="KAJ1353686.1"/>
    </source>
</evidence>
<reference evidence="1" key="1">
    <citation type="submission" date="2021-06" db="EMBL/GenBank/DDBJ databases">
        <title>Parelaphostrongylus tenuis whole genome reference sequence.</title>
        <authorList>
            <person name="Garwood T.J."/>
            <person name="Larsen P.A."/>
            <person name="Fountain-Jones N.M."/>
            <person name="Garbe J.R."/>
            <person name="Macchietto M.G."/>
            <person name="Kania S.A."/>
            <person name="Gerhold R.W."/>
            <person name="Richards J.E."/>
            <person name="Wolf T.M."/>
        </authorList>
    </citation>
    <scope>NUCLEOTIDE SEQUENCE</scope>
    <source>
        <strain evidence="1">MNPRO001-30</strain>
        <tissue evidence="1">Meninges</tissue>
    </source>
</reference>
<dbReference type="EMBL" id="JAHQIW010001812">
    <property type="protein sequence ID" value="KAJ1353686.1"/>
    <property type="molecule type" value="Genomic_DNA"/>
</dbReference>
<name>A0AAD5MTB0_PARTN</name>
<proteinExistence type="predicted"/>
<dbReference type="Proteomes" id="UP001196413">
    <property type="component" value="Unassembled WGS sequence"/>
</dbReference>
<comment type="caution">
    <text evidence="1">The sequence shown here is derived from an EMBL/GenBank/DDBJ whole genome shotgun (WGS) entry which is preliminary data.</text>
</comment>
<organism evidence="1 2">
    <name type="scientific">Parelaphostrongylus tenuis</name>
    <name type="common">Meningeal worm</name>
    <dbReference type="NCBI Taxonomy" id="148309"/>
    <lineage>
        <taxon>Eukaryota</taxon>
        <taxon>Metazoa</taxon>
        <taxon>Ecdysozoa</taxon>
        <taxon>Nematoda</taxon>
        <taxon>Chromadorea</taxon>
        <taxon>Rhabditida</taxon>
        <taxon>Rhabditina</taxon>
        <taxon>Rhabditomorpha</taxon>
        <taxon>Strongyloidea</taxon>
        <taxon>Metastrongylidae</taxon>
        <taxon>Parelaphostrongylus</taxon>
    </lineage>
</organism>
<evidence type="ECO:0000313" key="2">
    <source>
        <dbReference type="Proteomes" id="UP001196413"/>
    </source>
</evidence>